<dbReference type="Proteomes" id="UP001155241">
    <property type="component" value="Unassembled WGS sequence"/>
</dbReference>
<name>A0A9X2FHB8_9BACT</name>
<evidence type="ECO:0000259" key="1">
    <source>
        <dbReference type="Pfam" id="PF14280"/>
    </source>
</evidence>
<accession>A0A9X2FHB8</accession>
<feature type="domain" description="DUF4365" evidence="1">
    <location>
        <begin position="17"/>
        <end position="155"/>
    </location>
</feature>
<dbReference type="RefSeq" id="WP_252853956.1">
    <property type="nucleotide sequence ID" value="NZ_JAMXLR010000061.1"/>
</dbReference>
<dbReference type="AlphaFoldDB" id="A0A9X2FHB8"/>
<dbReference type="EMBL" id="JAMXLR010000061">
    <property type="protein sequence ID" value="MCO6045846.1"/>
    <property type="molecule type" value="Genomic_DNA"/>
</dbReference>
<sequence length="178" mass="20545">MSDTPRRKRRTREHVIEDLSENHLERFVLLKGHVLRRPERDYGVDVTMFHFATNGEIENGEVRFQLKASESLKVISNGSAISLPIKTGDLHYWSLEVYPFVLVVFDVKTDTAYWLHIQECVSRQPELVDPDKETVHLHIPLANKLNVNSIDDFRRKSLATVDNLRNQGGYPDASRPPK</sequence>
<evidence type="ECO:0000313" key="3">
    <source>
        <dbReference type="Proteomes" id="UP001155241"/>
    </source>
</evidence>
<evidence type="ECO:0000313" key="2">
    <source>
        <dbReference type="EMBL" id="MCO6045846.1"/>
    </source>
</evidence>
<reference evidence="2" key="1">
    <citation type="submission" date="2022-06" db="EMBL/GenBank/DDBJ databases">
        <title>Aeoliella straminimaris, a novel planctomycete from sediments.</title>
        <authorList>
            <person name="Vitorino I.R."/>
            <person name="Lage O.M."/>
        </authorList>
    </citation>
    <scope>NUCLEOTIDE SEQUENCE</scope>
    <source>
        <strain evidence="2">ICT_H6.2</strain>
    </source>
</reference>
<proteinExistence type="predicted"/>
<gene>
    <name evidence="2" type="ORF">NG895_18255</name>
</gene>
<dbReference type="Pfam" id="PF14280">
    <property type="entry name" value="DUF4365"/>
    <property type="match status" value="1"/>
</dbReference>
<protein>
    <submittedName>
        <fullName evidence="2">DUF4365 domain-containing protein</fullName>
    </submittedName>
</protein>
<keyword evidence="3" id="KW-1185">Reference proteome</keyword>
<dbReference type="InterPro" id="IPR025375">
    <property type="entry name" value="DUF4365"/>
</dbReference>
<comment type="caution">
    <text evidence="2">The sequence shown here is derived from an EMBL/GenBank/DDBJ whole genome shotgun (WGS) entry which is preliminary data.</text>
</comment>
<organism evidence="2 3">
    <name type="scientific">Aeoliella straminimaris</name>
    <dbReference type="NCBI Taxonomy" id="2954799"/>
    <lineage>
        <taxon>Bacteria</taxon>
        <taxon>Pseudomonadati</taxon>
        <taxon>Planctomycetota</taxon>
        <taxon>Planctomycetia</taxon>
        <taxon>Pirellulales</taxon>
        <taxon>Lacipirellulaceae</taxon>
        <taxon>Aeoliella</taxon>
    </lineage>
</organism>